<evidence type="ECO:0000256" key="1">
    <source>
        <dbReference type="ARBA" id="ARBA00001917"/>
    </source>
</evidence>
<keyword evidence="3" id="KW-0288">FMN</keyword>
<sequence length="154" mass="16318">MKFVILYGTESGNAETVADDLVDELGTDNEVESVDMTDASAETLSPDALLLVVCSTHGDGGLPASAVPFAELLDTERPDLTGIRYAMFGLGDSSYETYSRGSERIDERLSALGATRVGEYGRHDASDGSLPNDAALEWARNLVGSLDEAQAVAR</sequence>
<dbReference type="PANTHER" id="PTHR19384">
    <property type="entry name" value="NITRIC OXIDE SYNTHASE-RELATED"/>
    <property type="match status" value="1"/>
</dbReference>
<dbReference type="Pfam" id="PF00258">
    <property type="entry name" value="Flavodoxin_1"/>
    <property type="match status" value="1"/>
</dbReference>
<dbReference type="Proteomes" id="UP000256486">
    <property type="component" value="Unassembled WGS sequence"/>
</dbReference>
<feature type="domain" description="Flavodoxin-like" evidence="4">
    <location>
        <begin position="3"/>
        <end position="143"/>
    </location>
</feature>
<dbReference type="InterPro" id="IPR008254">
    <property type="entry name" value="Flavodoxin/NO_synth"/>
</dbReference>
<dbReference type="PRINTS" id="PR00369">
    <property type="entry name" value="FLAVODOXIN"/>
</dbReference>
<dbReference type="GO" id="GO:0010181">
    <property type="term" value="F:FMN binding"/>
    <property type="evidence" value="ECO:0007669"/>
    <property type="project" value="InterPro"/>
</dbReference>
<reference evidence="5 6" key="1">
    <citation type="submission" date="2017-04" db="EMBL/GenBank/DDBJ databases">
        <title>Comparative genome analysis of Subtercola boreus.</title>
        <authorList>
            <person name="Cho Y.-J."/>
            <person name="Cho A."/>
            <person name="Kim O.-S."/>
            <person name="Lee J.-I."/>
        </authorList>
    </citation>
    <scope>NUCLEOTIDE SEQUENCE [LARGE SCALE GENOMIC DNA]</scope>
    <source>
        <strain evidence="5 6">K300</strain>
    </source>
</reference>
<dbReference type="OrthoDB" id="359268at2"/>
<keyword evidence="6" id="KW-1185">Reference proteome</keyword>
<evidence type="ECO:0000313" key="5">
    <source>
        <dbReference type="EMBL" id="RFA10741.1"/>
    </source>
</evidence>
<evidence type="ECO:0000259" key="4">
    <source>
        <dbReference type="PROSITE" id="PS50902"/>
    </source>
</evidence>
<proteinExistence type="predicted"/>
<dbReference type="AlphaFoldDB" id="A0A3E0VLZ4"/>
<evidence type="ECO:0000256" key="3">
    <source>
        <dbReference type="ARBA" id="ARBA00022643"/>
    </source>
</evidence>
<dbReference type="GO" id="GO:0016491">
    <property type="term" value="F:oxidoreductase activity"/>
    <property type="evidence" value="ECO:0007669"/>
    <property type="project" value="TreeGrafter"/>
</dbReference>
<dbReference type="Gene3D" id="3.40.50.360">
    <property type="match status" value="1"/>
</dbReference>
<comment type="cofactor">
    <cofactor evidence="1">
        <name>FMN</name>
        <dbReference type="ChEBI" id="CHEBI:58210"/>
    </cofactor>
</comment>
<evidence type="ECO:0000256" key="2">
    <source>
        <dbReference type="ARBA" id="ARBA00022630"/>
    </source>
</evidence>
<dbReference type="PROSITE" id="PS50902">
    <property type="entry name" value="FLAVODOXIN_LIKE"/>
    <property type="match status" value="1"/>
</dbReference>
<dbReference type="GO" id="GO:0050660">
    <property type="term" value="F:flavin adenine dinucleotide binding"/>
    <property type="evidence" value="ECO:0007669"/>
    <property type="project" value="TreeGrafter"/>
</dbReference>
<name>A0A3E0VLZ4_9MICO</name>
<protein>
    <submittedName>
        <fullName evidence="5">Nitric oxide synthase</fullName>
    </submittedName>
</protein>
<accession>A0A3E0VLZ4</accession>
<dbReference type="PANTHER" id="PTHR19384:SF128">
    <property type="entry name" value="NADPH OXIDOREDUCTASE A"/>
    <property type="match status" value="1"/>
</dbReference>
<dbReference type="EMBL" id="NBWZ01000001">
    <property type="protein sequence ID" value="RFA10741.1"/>
    <property type="molecule type" value="Genomic_DNA"/>
</dbReference>
<dbReference type="GO" id="GO:0005829">
    <property type="term" value="C:cytosol"/>
    <property type="evidence" value="ECO:0007669"/>
    <property type="project" value="TreeGrafter"/>
</dbReference>
<dbReference type="InterPro" id="IPR029039">
    <property type="entry name" value="Flavoprotein-like_sf"/>
</dbReference>
<dbReference type="SUPFAM" id="SSF52218">
    <property type="entry name" value="Flavoproteins"/>
    <property type="match status" value="1"/>
</dbReference>
<evidence type="ECO:0000313" key="6">
    <source>
        <dbReference type="Proteomes" id="UP000256486"/>
    </source>
</evidence>
<dbReference type="InterPro" id="IPR001094">
    <property type="entry name" value="Flavdoxin-like"/>
</dbReference>
<keyword evidence="2" id="KW-0285">Flavoprotein</keyword>
<gene>
    <name evidence="5" type="ORF">B7R54_17170</name>
</gene>
<dbReference type="RefSeq" id="WP_116416116.1">
    <property type="nucleotide sequence ID" value="NZ_NBWZ01000001.1"/>
</dbReference>
<comment type="caution">
    <text evidence="5">The sequence shown here is derived from an EMBL/GenBank/DDBJ whole genome shotgun (WGS) entry which is preliminary data.</text>
</comment>
<organism evidence="5 6">
    <name type="scientific">Subtercola boreus</name>
    <dbReference type="NCBI Taxonomy" id="120213"/>
    <lineage>
        <taxon>Bacteria</taxon>
        <taxon>Bacillati</taxon>
        <taxon>Actinomycetota</taxon>
        <taxon>Actinomycetes</taxon>
        <taxon>Micrococcales</taxon>
        <taxon>Microbacteriaceae</taxon>
        <taxon>Subtercola</taxon>
    </lineage>
</organism>